<keyword evidence="7" id="KW-1185">Reference proteome</keyword>
<dbReference type="Pfam" id="PF00300">
    <property type="entry name" value="His_Phos_1"/>
    <property type="match status" value="1"/>
</dbReference>
<dbReference type="EMBL" id="WIBF01000013">
    <property type="protein sequence ID" value="MQQ10204.1"/>
    <property type="molecule type" value="Genomic_DNA"/>
</dbReference>
<dbReference type="InterPro" id="IPR013078">
    <property type="entry name" value="His_Pase_superF_clade-1"/>
</dbReference>
<dbReference type="Pfam" id="PF00293">
    <property type="entry name" value="NUDIX"/>
    <property type="match status" value="1"/>
</dbReference>
<gene>
    <name evidence="6" type="ORF">GFB49_17180</name>
</gene>
<dbReference type="CDD" id="cd04666">
    <property type="entry name" value="NUDIX_DIPP2_like_Nudt4"/>
    <property type="match status" value="1"/>
</dbReference>
<dbReference type="Gene3D" id="3.40.50.1240">
    <property type="entry name" value="Phosphoglycerate mutase-like"/>
    <property type="match status" value="1"/>
</dbReference>
<evidence type="ECO:0000313" key="7">
    <source>
        <dbReference type="Proteomes" id="UP000444174"/>
    </source>
</evidence>
<keyword evidence="3" id="KW-0378">Hydrolase</keyword>
<dbReference type="GO" id="GO:0046872">
    <property type="term" value="F:metal ion binding"/>
    <property type="evidence" value="ECO:0007669"/>
    <property type="project" value="UniProtKB-KW"/>
</dbReference>
<dbReference type="PANTHER" id="PTHR12629:SF0">
    <property type="entry name" value="DIPHOSPHOINOSITOL-POLYPHOSPHATE DIPHOSPHATASE"/>
    <property type="match status" value="1"/>
</dbReference>
<name>A0A843YLB0_9RHOB</name>
<dbReference type="AlphaFoldDB" id="A0A843YLB0"/>
<dbReference type="RefSeq" id="WP_153217182.1">
    <property type="nucleotide sequence ID" value="NZ_WIBF01000013.1"/>
</dbReference>
<dbReference type="InterPro" id="IPR000086">
    <property type="entry name" value="NUDIX_hydrolase_dom"/>
</dbReference>
<keyword evidence="2" id="KW-0479">Metal-binding</keyword>
<dbReference type="InterPro" id="IPR015797">
    <property type="entry name" value="NUDIX_hydrolase-like_dom_sf"/>
</dbReference>
<evidence type="ECO:0000259" key="5">
    <source>
        <dbReference type="PROSITE" id="PS51462"/>
    </source>
</evidence>
<comment type="cofactor">
    <cofactor evidence="1">
        <name>Mg(2+)</name>
        <dbReference type="ChEBI" id="CHEBI:18420"/>
    </cofactor>
</comment>
<feature type="domain" description="Nudix hydrolase" evidence="5">
    <location>
        <begin position="183"/>
        <end position="311"/>
    </location>
</feature>
<sequence>MTHHRTLILICHGKTEPDWQGEDMLRPLRPSAKRAAQKFGSFLLEHQIDCPVLASPAVRTRLSAEKAAKVCGKPVRRIQYDKWLYRPGLPEQIDILSRHLMRNDLIYFGHAAAMQDLLLHLVGEVAAAHFGLACLAQLSIELDGRTGRIAAAELDRIKSDRALPDGFPFPAPGSDERRPRPAYYYTQSGVVPYQLTKDGARILLISNKSRQRWGVPKGICEPGLSPQVSAAKEALEEAGITGPVSDHVLGHYKVAKWGAVCSVQLHAMRVEGQLDNSEWAENRRARAWHPADQAAAHVHNPSLSGLIASFSQTISHRI</sequence>
<evidence type="ECO:0000256" key="3">
    <source>
        <dbReference type="ARBA" id="ARBA00022801"/>
    </source>
</evidence>
<dbReference type="InterPro" id="IPR047198">
    <property type="entry name" value="DDP-like_NUDIX"/>
</dbReference>
<evidence type="ECO:0000256" key="4">
    <source>
        <dbReference type="ARBA" id="ARBA00022842"/>
    </source>
</evidence>
<dbReference type="PANTHER" id="PTHR12629">
    <property type="entry name" value="DIPHOSPHOINOSITOL POLYPHOSPHATE PHOSPHOHYDROLASE"/>
    <property type="match status" value="1"/>
</dbReference>
<dbReference type="GO" id="GO:0005737">
    <property type="term" value="C:cytoplasm"/>
    <property type="evidence" value="ECO:0007669"/>
    <property type="project" value="TreeGrafter"/>
</dbReference>
<dbReference type="PROSITE" id="PS51462">
    <property type="entry name" value="NUDIX"/>
    <property type="match status" value="1"/>
</dbReference>
<dbReference type="InterPro" id="IPR029033">
    <property type="entry name" value="His_PPase_superfam"/>
</dbReference>
<dbReference type="Proteomes" id="UP000444174">
    <property type="component" value="Unassembled WGS sequence"/>
</dbReference>
<reference evidence="6 7" key="1">
    <citation type="submission" date="2019-10" db="EMBL/GenBank/DDBJ databases">
        <title>Epibacterium sp. nov., isolated from seawater.</title>
        <authorList>
            <person name="Zhang X."/>
            <person name="Li N."/>
        </authorList>
    </citation>
    <scope>NUCLEOTIDE SEQUENCE [LARGE SCALE GENOMIC DNA]</scope>
    <source>
        <strain evidence="6 7">SM1979</strain>
    </source>
</reference>
<dbReference type="SUPFAM" id="SSF55811">
    <property type="entry name" value="Nudix"/>
    <property type="match status" value="1"/>
</dbReference>
<dbReference type="SUPFAM" id="SSF53254">
    <property type="entry name" value="Phosphoglycerate mutase-like"/>
    <property type="match status" value="1"/>
</dbReference>
<evidence type="ECO:0000256" key="2">
    <source>
        <dbReference type="ARBA" id="ARBA00022723"/>
    </source>
</evidence>
<dbReference type="Gene3D" id="3.90.79.10">
    <property type="entry name" value="Nucleoside Triphosphate Pyrophosphohydrolase"/>
    <property type="match status" value="1"/>
</dbReference>
<evidence type="ECO:0000313" key="6">
    <source>
        <dbReference type="EMBL" id="MQQ10204.1"/>
    </source>
</evidence>
<protein>
    <submittedName>
        <fullName evidence="6">NUDIX domain-containing protein</fullName>
    </submittedName>
</protein>
<evidence type="ECO:0000256" key="1">
    <source>
        <dbReference type="ARBA" id="ARBA00001946"/>
    </source>
</evidence>
<accession>A0A843YLB0</accession>
<dbReference type="CDD" id="cd07040">
    <property type="entry name" value="HP"/>
    <property type="match status" value="1"/>
</dbReference>
<dbReference type="GO" id="GO:0016462">
    <property type="term" value="F:pyrophosphatase activity"/>
    <property type="evidence" value="ECO:0007669"/>
    <property type="project" value="InterPro"/>
</dbReference>
<keyword evidence="4" id="KW-0460">Magnesium</keyword>
<organism evidence="6 7">
    <name type="scientific">Tritonibacter litoralis</name>
    <dbReference type="NCBI Taxonomy" id="2662264"/>
    <lineage>
        <taxon>Bacteria</taxon>
        <taxon>Pseudomonadati</taxon>
        <taxon>Pseudomonadota</taxon>
        <taxon>Alphaproteobacteria</taxon>
        <taxon>Rhodobacterales</taxon>
        <taxon>Paracoccaceae</taxon>
        <taxon>Tritonibacter</taxon>
    </lineage>
</organism>
<comment type="caution">
    <text evidence="6">The sequence shown here is derived from an EMBL/GenBank/DDBJ whole genome shotgun (WGS) entry which is preliminary data.</text>
</comment>
<proteinExistence type="predicted"/>